<keyword evidence="1" id="KW-0238">DNA-binding</keyword>
<accession>A0A8H7RKY7</accession>
<organism evidence="2 3">
    <name type="scientific">Mucor saturninus</name>
    <dbReference type="NCBI Taxonomy" id="64648"/>
    <lineage>
        <taxon>Eukaryota</taxon>
        <taxon>Fungi</taxon>
        <taxon>Fungi incertae sedis</taxon>
        <taxon>Mucoromycota</taxon>
        <taxon>Mucoromycotina</taxon>
        <taxon>Mucoromycetes</taxon>
        <taxon>Mucorales</taxon>
        <taxon>Mucorineae</taxon>
        <taxon>Mucoraceae</taxon>
        <taxon>Mucor</taxon>
    </lineage>
</organism>
<gene>
    <name evidence="2" type="ORF">INT47_011205</name>
</gene>
<dbReference type="InterPro" id="IPR010998">
    <property type="entry name" value="Integrase_recombinase_N"/>
</dbReference>
<sequence length="181" mass="20741">MSNFLPVNDPMYIHDLVTATSSSSDQSTEMVETQAMEETMLENEENSPEATNKAYSPKIKEFQVWCDDVYRHSSIEQRFTVTGDKLYLFLKTMVINRVSRRSDQEDRVIQLATIYKHVAAITHYYQAQVSQKTNDHPHPRSACIAILKTCRMREENAGTVGELDTLIDDYTTTDEIASLSY</sequence>
<proteinExistence type="predicted"/>
<dbReference type="EMBL" id="JAEPRD010000004">
    <property type="protein sequence ID" value="KAG2213056.1"/>
    <property type="molecule type" value="Genomic_DNA"/>
</dbReference>
<evidence type="ECO:0000256" key="1">
    <source>
        <dbReference type="ARBA" id="ARBA00023125"/>
    </source>
</evidence>
<keyword evidence="3" id="KW-1185">Reference proteome</keyword>
<dbReference type="Proteomes" id="UP000603453">
    <property type="component" value="Unassembled WGS sequence"/>
</dbReference>
<name>A0A8H7RKY7_9FUNG</name>
<evidence type="ECO:0000313" key="2">
    <source>
        <dbReference type="EMBL" id="KAG2213056.1"/>
    </source>
</evidence>
<dbReference type="Gene3D" id="1.10.150.130">
    <property type="match status" value="1"/>
</dbReference>
<dbReference type="OrthoDB" id="2289316at2759"/>
<evidence type="ECO:0000313" key="3">
    <source>
        <dbReference type="Proteomes" id="UP000603453"/>
    </source>
</evidence>
<dbReference type="GO" id="GO:0003677">
    <property type="term" value="F:DNA binding"/>
    <property type="evidence" value="ECO:0007669"/>
    <property type="project" value="UniProtKB-KW"/>
</dbReference>
<reference evidence="2" key="1">
    <citation type="submission" date="2020-12" db="EMBL/GenBank/DDBJ databases">
        <title>Metabolic potential, ecology and presence of endohyphal bacteria is reflected in genomic diversity of Mucoromycotina.</title>
        <authorList>
            <person name="Muszewska A."/>
            <person name="Okrasinska A."/>
            <person name="Steczkiewicz K."/>
            <person name="Drgas O."/>
            <person name="Orlowska M."/>
            <person name="Perlinska-Lenart U."/>
            <person name="Aleksandrzak-Piekarczyk T."/>
            <person name="Szatraj K."/>
            <person name="Zielenkiewicz U."/>
            <person name="Pilsyk S."/>
            <person name="Malc E."/>
            <person name="Mieczkowski P."/>
            <person name="Kruszewska J.S."/>
            <person name="Biernat P."/>
            <person name="Pawlowska J."/>
        </authorList>
    </citation>
    <scope>NUCLEOTIDE SEQUENCE</scope>
    <source>
        <strain evidence="2">WA0000017839</strain>
    </source>
</reference>
<comment type="caution">
    <text evidence="2">The sequence shown here is derived from an EMBL/GenBank/DDBJ whole genome shotgun (WGS) entry which is preliminary data.</text>
</comment>
<dbReference type="AlphaFoldDB" id="A0A8H7RKY7"/>
<protein>
    <submittedName>
        <fullName evidence="2">Uncharacterized protein</fullName>
    </submittedName>
</protein>